<comment type="caution">
    <text evidence="2">The sequence shown here is derived from an EMBL/GenBank/DDBJ whole genome shotgun (WGS) entry which is preliminary data.</text>
</comment>
<sequence>MKASRPPSACFLASWSNCLLVSLISASLVCPPPCVLLRSPSPVITFLTAFVLPACRFWQCPPSSHQPGHLHDSP</sequence>
<keyword evidence="3" id="KW-1185">Reference proteome</keyword>
<feature type="chain" id="PRO_5042922432" description="Secreted protein" evidence="1">
    <location>
        <begin position="27"/>
        <end position="74"/>
    </location>
</feature>
<reference evidence="2" key="1">
    <citation type="journal article" date="2023" name="Mol. Phylogenet. Evol.">
        <title>Genome-scale phylogeny and comparative genomics of the fungal order Sordariales.</title>
        <authorList>
            <person name="Hensen N."/>
            <person name="Bonometti L."/>
            <person name="Westerberg I."/>
            <person name="Brannstrom I.O."/>
            <person name="Guillou S."/>
            <person name="Cros-Aarteil S."/>
            <person name="Calhoun S."/>
            <person name="Haridas S."/>
            <person name="Kuo A."/>
            <person name="Mondo S."/>
            <person name="Pangilinan J."/>
            <person name="Riley R."/>
            <person name="LaButti K."/>
            <person name="Andreopoulos B."/>
            <person name="Lipzen A."/>
            <person name="Chen C."/>
            <person name="Yan M."/>
            <person name="Daum C."/>
            <person name="Ng V."/>
            <person name="Clum A."/>
            <person name="Steindorff A."/>
            <person name="Ohm R.A."/>
            <person name="Martin F."/>
            <person name="Silar P."/>
            <person name="Natvig D.O."/>
            <person name="Lalanne C."/>
            <person name="Gautier V."/>
            <person name="Ament-Velasquez S.L."/>
            <person name="Kruys A."/>
            <person name="Hutchinson M.I."/>
            <person name="Powell A.J."/>
            <person name="Barry K."/>
            <person name="Miller A.N."/>
            <person name="Grigoriev I.V."/>
            <person name="Debuchy R."/>
            <person name="Gladieux P."/>
            <person name="Hiltunen Thoren M."/>
            <person name="Johannesson H."/>
        </authorList>
    </citation>
    <scope>NUCLEOTIDE SEQUENCE</scope>
    <source>
        <strain evidence="2">CBS 757.83</strain>
    </source>
</reference>
<dbReference type="AlphaFoldDB" id="A0AAN6PZ51"/>
<gene>
    <name evidence="2" type="ORF">N658DRAFT_153658</name>
</gene>
<proteinExistence type="predicted"/>
<evidence type="ECO:0008006" key="4">
    <source>
        <dbReference type="Google" id="ProtNLM"/>
    </source>
</evidence>
<organism evidence="2 3">
    <name type="scientific">Parathielavia hyrcaniae</name>
    <dbReference type="NCBI Taxonomy" id="113614"/>
    <lineage>
        <taxon>Eukaryota</taxon>
        <taxon>Fungi</taxon>
        <taxon>Dikarya</taxon>
        <taxon>Ascomycota</taxon>
        <taxon>Pezizomycotina</taxon>
        <taxon>Sordariomycetes</taxon>
        <taxon>Sordariomycetidae</taxon>
        <taxon>Sordariales</taxon>
        <taxon>Chaetomiaceae</taxon>
        <taxon>Parathielavia</taxon>
    </lineage>
</organism>
<evidence type="ECO:0000313" key="3">
    <source>
        <dbReference type="Proteomes" id="UP001305647"/>
    </source>
</evidence>
<keyword evidence="1" id="KW-0732">Signal</keyword>
<evidence type="ECO:0000313" key="2">
    <source>
        <dbReference type="EMBL" id="KAK4099771.1"/>
    </source>
</evidence>
<accession>A0AAN6PZ51</accession>
<evidence type="ECO:0000256" key="1">
    <source>
        <dbReference type="SAM" id="SignalP"/>
    </source>
</evidence>
<reference evidence="2" key="2">
    <citation type="submission" date="2023-05" db="EMBL/GenBank/DDBJ databases">
        <authorList>
            <consortium name="Lawrence Berkeley National Laboratory"/>
            <person name="Steindorff A."/>
            <person name="Hensen N."/>
            <person name="Bonometti L."/>
            <person name="Westerberg I."/>
            <person name="Brannstrom I.O."/>
            <person name="Guillou S."/>
            <person name="Cros-Aarteil S."/>
            <person name="Calhoun S."/>
            <person name="Haridas S."/>
            <person name="Kuo A."/>
            <person name="Mondo S."/>
            <person name="Pangilinan J."/>
            <person name="Riley R."/>
            <person name="Labutti K."/>
            <person name="Andreopoulos B."/>
            <person name="Lipzen A."/>
            <person name="Chen C."/>
            <person name="Yanf M."/>
            <person name="Daum C."/>
            <person name="Ng V."/>
            <person name="Clum A."/>
            <person name="Ohm R."/>
            <person name="Martin F."/>
            <person name="Silar P."/>
            <person name="Natvig D."/>
            <person name="Lalanne C."/>
            <person name="Gautier V."/>
            <person name="Ament-Velasquez S.L."/>
            <person name="Kruys A."/>
            <person name="Hutchinson M.I."/>
            <person name="Powell A.J."/>
            <person name="Barry K."/>
            <person name="Miller A.N."/>
            <person name="Grigoriev I.V."/>
            <person name="Debuchy R."/>
            <person name="Gladieux P."/>
            <person name="Thoren M.H."/>
            <person name="Johannesson H."/>
        </authorList>
    </citation>
    <scope>NUCLEOTIDE SEQUENCE</scope>
    <source>
        <strain evidence="2">CBS 757.83</strain>
    </source>
</reference>
<protein>
    <recommendedName>
        <fullName evidence="4">Secreted protein</fullName>
    </recommendedName>
</protein>
<feature type="signal peptide" evidence="1">
    <location>
        <begin position="1"/>
        <end position="26"/>
    </location>
</feature>
<name>A0AAN6PZ51_9PEZI</name>
<dbReference type="EMBL" id="MU863646">
    <property type="protein sequence ID" value="KAK4099771.1"/>
    <property type="molecule type" value="Genomic_DNA"/>
</dbReference>
<dbReference type="Proteomes" id="UP001305647">
    <property type="component" value="Unassembled WGS sequence"/>
</dbReference>